<feature type="transmembrane region" description="Helical" evidence="1">
    <location>
        <begin position="278"/>
        <end position="300"/>
    </location>
</feature>
<name>A0AA39K9S4_ARMTA</name>
<dbReference type="RefSeq" id="XP_060329514.1">
    <property type="nucleotide sequence ID" value="XM_060482415.1"/>
</dbReference>
<protein>
    <submittedName>
        <fullName evidence="2">Uncharacterized protein</fullName>
    </submittedName>
</protein>
<proteinExistence type="predicted"/>
<dbReference type="Proteomes" id="UP001175211">
    <property type="component" value="Unassembled WGS sequence"/>
</dbReference>
<reference evidence="2" key="1">
    <citation type="submission" date="2023-06" db="EMBL/GenBank/DDBJ databases">
        <authorList>
            <consortium name="Lawrence Berkeley National Laboratory"/>
            <person name="Ahrendt S."/>
            <person name="Sahu N."/>
            <person name="Indic B."/>
            <person name="Wong-Bajracharya J."/>
            <person name="Merenyi Z."/>
            <person name="Ke H.-M."/>
            <person name="Monk M."/>
            <person name="Kocsube S."/>
            <person name="Drula E."/>
            <person name="Lipzen A."/>
            <person name="Balint B."/>
            <person name="Henrissat B."/>
            <person name="Andreopoulos B."/>
            <person name="Martin F.M."/>
            <person name="Harder C.B."/>
            <person name="Rigling D."/>
            <person name="Ford K.L."/>
            <person name="Foster G.D."/>
            <person name="Pangilinan J."/>
            <person name="Papanicolaou A."/>
            <person name="Barry K."/>
            <person name="LaButti K."/>
            <person name="Viragh M."/>
            <person name="Koriabine M."/>
            <person name="Yan M."/>
            <person name="Riley R."/>
            <person name="Champramary S."/>
            <person name="Plett K.L."/>
            <person name="Tsai I.J."/>
            <person name="Slot J."/>
            <person name="Sipos G."/>
            <person name="Plett J."/>
            <person name="Nagy L.G."/>
            <person name="Grigoriev I.V."/>
        </authorList>
    </citation>
    <scope>NUCLEOTIDE SEQUENCE</scope>
    <source>
        <strain evidence="2">CCBAS 213</strain>
    </source>
</reference>
<keyword evidence="1" id="KW-0812">Transmembrane</keyword>
<dbReference type="PANTHER" id="PTHR35041:SF6">
    <property type="entry name" value="FORMYLMETHIONINE DEFORMYLASE-LIKE PROTEIN-RELATED"/>
    <property type="match status" value="1"/>
</dbReference>
<comment type="caution">
    <text evidence="2">The sequence shown here is derived from an EMBL/GenBank/DDBJ whole genome shotgun (WGS) entry which is preliminary data.</text>
</comment>
<keyword evidence="1" id="KW-0472">Membrane</keyword>
<evidence type="ECO:0000313" key="2">
    <source>
        <dbReference type="EMBL" id="KAK0457199.1"/>
    </source>
</evidence>
<dbReference type="AlphaFoldDB" id="A0AA39K9S4"/>
<organism evidence="2 3">
    <name type="scientific">Armillaria tabescens</name>
    <name type="common">Ringless honey mushroom</name>
    <name type="synonym">Agaricus tabescens</name>
    <dbReference type="NCBI Taxonomy" id="1929756"/>
    <lineage>
        <taxon>Eukaryota</taxon>
        <taxon>Fungi</taxon>
        <taxon>Dikarya</taxon>
        <taxon>Basidiomycota</taxon>
        <taxon>Agaricomycotina</taxon>
        <taxon>Agaricomycetes</taxon>
        <taxon>Agaricomycetidae</taxon>
        <taxon>Agaricales</taxon>
        <taxon>Marasmiineae</taxon>
        <taxon>Physalacriaceae</taxon>
        <taxon>Desarmillaria</taxon>
    </lineage>
</organism>
<gene>
    <name evidence="2" type="ORF">EV420DRAFT_512846</name>
</gene>
<evidence type="ECO:0000313" key="3">
    <source>
        <dbReference type="Proteomes" id="UP001175211"/>
    </source>
</evidence>
<keyword evidence="1" id="KW-1133">Transmembrane helix</keyword>
<dbReference type="EMBL" id="JAUEPS010000022">
    <property type="protein sequence ID" value="KAK0457199.1"/>
    <property type="molecule type" value="Genomic_DNA"/>
</dbReference>
<dbReference type="GeneID" id="85365963"/>
<dbReference type="PANTHER" id="PTHR35041">
    <property type="entry name" value="MEDIATOR OF RNA POLYMERASE II TRANSCRIPTION SUBUNIT 1"/>
    <property type="match status" value="1"/>
</dbReference>
<keyword evidence="3" id="KW-1185">Reference proteome</keyword>
<evidence type="ECO:0000256" key="1">
    <source>
        <dbReference type="SAM" id="Phobius"/>
    </source>
</evidence>
<accession>A0AA39K9S4</accession>
<sequence>MTTCTYTVTIAWERVLSRSFQSDTLIGWNAPGGCGSACNYTIEYVAPALQCSDISQDEILDDGDGSSGPSNPSAVLQSKYNTTDTPVYNASSQIDVNGWNLTIAWRTYHDSKGGIVEGVSCSLYNTTQQAIVSFINNTATISPSVISYDEPFSSSHQIIDCEASENSATPPTSRLFAGASYIVMMDWLCDQLDGEILFLNVGDKQWSSESKVLTSNLFSMNETAQTFSPNVPNMARALEEILVNATIALISSREDTMMAEASVAQNQLVWVYHWQRLWIVYAVALVCTAACGVAGLACMVKNKEIGDLSFTAIARATRNEDLDCVFGAGADKDEMDDAILQYGLEKKDGLGRFRVFQLAKEQQRT</sequence>